<dbReference type="InterPro" id="IPR002052">
    <property type="entry name" value="DNA_methylase_N6_adenine_CS"/>
</dbReference>
<dbReference type="InterPro" id="IPR038333">
    <property type="entry name" value="T1MK-like_N_sf"/>
</dbReference>
<evidence type="ECO:0000259" key="9">
    <source>
        <dbReference type="Pfam" id="PF02384"/>
    </source>
</evidence>
<proteinExistence type="inferred from homology"/>
<keyword evidence="5" id="KW-0949">S-adenosyl-L-methionine</keyword>
<dbReference type="Gene3D" id="1.20.1260.30">
    <property type="match status" value="2"/>
</dbReference>
<dbReference type="Gene3D" id="3.40.50.150">
    <property type="entry name" value="Vaccinia Virus protein VP39"/>
    <property type="match status" value="1"/>
</dbReference>
<sequence length="795" mass="87432">MDASQYKDYILTLLFLKYVSDRSLSDPDAQITVPEGCHFADMVKLKGTKDIGEEIDKIIAKVAETNSLGGVIDNAKFNDPTKLGDGKDMVDRLSKLMEIFSRPELDFRKNRAEGDDILGDAYEYLMRHFASESGKSKGQFYTPAEVSRIIAKAVGINAATTRQHTIYDPTCGSGSLLLKAHDAAPDGLSIYGQEKDVATFALARMNMVIHNCADAELWRENTLTKPYHKGPNGLLKQFDFIVANPPFSDKAWSTGLNPDEDEFGRFAYGTPPAKNGDYAYLLHVLASMKSTGKAVIVLPHGVLFRGNAEADIRQEVLKRGYIKAVIGLPANLFYGTGIPACLVVLDKEHAAARKGIFMIDASKGFVKDGNKNRLRDQDVHKIVDVLQRSVEIEGFSRMVPSAEISKNDGNLNIPRYIDGSEAEDLQDIEAHLKGGIPARDVDALQEYWDLMPGLRGDLFGPGDRPGYLAAKVEPTEVRATIHAHAEFEAFAATVRGIFAAWREANIEAMRSFDKGHYPTDLIHALSEDLLARFREAPLVDAYDTYQHIMTYWSEVMQDDAYQITSEGWDVAKVIRELVKDADGKFTEEPDIVLGSGRSAKKLKAEVIPPSLIVARYFAAEQAEVDELETKSEELARQLEELEEEHSGEDGLLAEAQTDAGKLTAASVKARLKMIKSDADAKEELTILRQWSALSVEHGEAARAAKDAQAELNAMVVKQYAKLPDVDAKALVVEDKWIASISAAIDGQVGRVAQGLTTRIKTLTERYALPLPYLNASVADLEAKVAKHLAQMGIGA</sequence>
<keyword evidence="6" id="KW-0680">Restriction system</keyword>
<dbReference type="InterPro" id="IPR051537">
    <property type="entry name" value="DNA_Adenine_Mtase"/>
</dbReference>
<comment type="catalytic activity">
    <reaction evidence="7">
        <text>a 2'-deoxyadenosine in DNA + S-adenosyl-L-methionine = an N(6)-methyl-2'-deoxyadenosine in DNA + S-adenosyl-L-homocysteine + H(+)</text>
        <dbReference type="Rhea" id="RHEA:15197"/>
        <dbReference type="Rhea" id="RHEA-COMP:12418"/>
        <dbReference type="Rhea" id="RHEA-COMP:12419"/>
        <dbReference type="ChEBI" id="CHEBI:15378"/>
        <dbReference type="ChEBI" id="CHEBI:57856"/>
        <dbReference type="ChEBI" id="CHEBI:59789"/>
        <dbReference type="ChEBI" id="CHEBI:90615"/>
        <dbReference type="ChEBI" id="CHEBI:90616"/>
        <dbReference type="EC" id="2.1.1.72"/>
    </reaction>
</comment>
<keyword evidence="4 11" id="KW-0808">Transferase</keyword>
<evidence type="ECO:0000313" key="11">
    <source>
        <dbReference type="EMBL" id="AXY24246.1"/>
    </source>
</evidence>
<feature type="coiled-coil region" evidence="8">
    <location>
        <begin position="617"/>
        <end position="658"/>
    </location>
</feature>
<evidence type="ECO:0000259" key="10">
    <source>
        <dbReference type="Pfam" id="PF12161"/>
    </source>
</evidence>
<comment type="similarity">
    <text evidence="1">Belongs to the N(4)/N(6)-methyltransferase family.</text>
</comment>
<dbReference type="InterPro" id="IPR003356">
    <property type="entry name" value="DNA_methylase_A-5"/>
</dbReference>
<evidence type="ECO:0000256" key="5">
    <source>
        <dbReference type="ARBA" id="ARBA00022691"/>
    </source>
</evidence>
<dbReference type="PROSITE" id="PS00092">
    <property type="entry name" value="N6_MTASE"/>
    <property type="match status" value="1"/>
</dbReference>
<evidence type="ECO:0000313" key="12">
    <source>
        <dbReference type="Proteomes" id="UP000264120"/>
    </source>
</evidence>
<dbReference type="InterPro" id="IPR029063">
    <property type="entry name" value="SAM-dependent_MTases_sf"/>
</dbReference>
<dbReference type="Proteomes" id="UP000264120">
    <property type="component" value="Plasmid unnamed3"/>
</dbReference>
<evidence type="ECO:0000256" key="7">
    <source>
        <dbReference type="ARBA" id="ARBA00047942"/>
    </source>
</evidence>
<feature type="domain" description="N6 adenine-specific DNA methyltransferase N-terminal" evidence="10">
    <location>
        <begin position="1"/>
        <end position="100"/>
    </location>
</feature>
<keyword evidence="12" id="KW-1185">Reference proteome</keyword>
<dbReference type="SUPFAM" id="SSF53335">
    <property type="entry name" value="S-adenosyl-L-methionine-dependent methyltransferases"/>
    <property type="match status" value="1"/>
</dbReference>
<dbReference type="Pfam" id="PF02384">
    <property type="entry name" value="N6_Mtase"/>
    <property type="match status" value="1"/>
</dbReference>
<dbReference type="InterPro" id="IPR022749">
    <property type="entry name" value="D12N6_MeTrfase_N"/>
</dbReference>
<keyword evidence="11" id="KW-0614">Plasmid</keyword>
<dbReference type="GO" id="GO:0032259">
    <property type="term" value="P:methylation"/>
    <property type="evidence" value="ECO:0007669"/>
    <property type="project" value="UniProtKB-KW"/>
</dbReference>
<feature type="domain" description="DNA methylase adenine-specific" evidence="9">
    <location>
        <begin position="115"/>
        <end position="424"/>
    </location>
</feature>
<geneLocation type="plasmid" evidence="11 12">
    <name>unnamed3</name>
</geneLocation>
<reference evidence="11 12" key="1">
    <citation type="submission" date="2017-08" db="EMBL/GenBank/DDBJ databases">
        <title>Complete genome sequence of Gluconacetobacter saccharivorans CV1 isolated from Fermented Vinegar.</title>
        <authorList>
            <person name="Kim S.-Y."/>
        </authorList>
    </citation>
    <scope>NUCLEOTIDE SEQUENCE [LARGE SCALE GENOMIC DNA]</scope>
    <source>
        <strain evidence="11 12">CV1</strain>
        <plasmid evidence="11 12">unnamed3</plasmid>
    </source>
</reference>
<dbReference type="PRINTS" id="PR00507">
    <property type="entry name" value="N12N6MTFRASE"/>
</dbReference>
<keyword evidence="3 11" id="KW-0489">Methyltransferase</keyword>
<evidence type="ECO:0000256" key="6">
    <source>
        <dbReference type="ARBA" id="ARBA00022747"/>
    </source>
</evidence>
<protein>
    <recommendedName>
        <fullName evidence="2">site-specific DNA-methyltransferase (adenine-specific)</fullName>
        <ecNumber evidence="2">2.1.1.72</ecNumber>
    </recommendedName>
</protein>
<evidence type="ECO:0000256" key="1">
    <source>
        <dbReference type="ARBA" id="ARBA00006594"/>
    </source>
</evidence>
<organism evidence="11 12">
    <name type="scientific">Komagataeibacter saccharivorans</name>
    <dbReference type="NCBI Taxonomy" id="265959"/>
    <lineage>
        <taxon>Bacteria</taxon>
        <taxon>Pseudomonadati</taxon>
        <taxon>Pseudomonadota</taxon>
        <taxon>Alphaproteobacteria</taxon>
        <taxon>Acetobacterales</taxon>
        <taxon>Acetobacteraceae</taxon>
        <taxon>Komagataeibacter</taxon>
    </lineage>
</organism>
<evidence type="ECO:0000256" key="3">
    <source>
        <dbReference type="ARBA" id="ARBA00022603"/>
    </source>
</evidence>
<dbReference type="REBASE" id="271867">
    <property type="entry name" value="M.KsaCV1V"/>
</dbReference>
<gene>
    <name evidence="11" type="ORF">CD178_03502</name>
</gene>
<dbReference type="AlphaFoldDB" id="A0A347WHA3"/>
<dbReference type="GO" id="GO:0003677">
    <property type="term" value="F:DNA binding"/>
    <property type="evidence" value="ECO:0007669"/>
    <property type="project" value="InterPro"/>
</dbReference>
<name>A0A347WHA3_9PROT</name>
<dbReference type="EC" id="2.1.1.72" evidence="2"/>
<dbReference type="EMBL" id="CP023039">
    <property type="protein sequence ID" value="AXY24246.1"/>
    <property type="molecule type" value="Genomic_DNA"/>
</dbReference>
<dbReference type="PANTHER" id="PTHR42933:SF3">
    <property type="entry name" value="TYPE I RESTRICTION ENZYME MJAVIII METHYLASE SUBUNIT"/>
    <property type="match status" value="1"/>
</dbReference>
<dbReference type="Pfam" id="PF12161">
    <property type="entry name" value="HsdM_N"/>
    <property type="match status" value="1"/>
</dbReference>
<dbReference type="PANTHER" id="PTHR42933">
    <property type="entry name" value="SLR6095 PROTEIN"/>
    <property type="match status" value="1"/>
</dbReference>
<evidence type="ECO:0000256" key="4">
    <source>
        <dbReference type="ARBA" id="ARBA00022679"/>
    </source>
</evidence>
<evidence type="ECO:0000256" key="8">
    <source>
        <dbReference type="SAM" id="Coils"/>
    </source>
</evidence>
<accession>A0A347WHA3</accession>
<dbReference type="GO" id="GO:0009007">
    <property type="term" value="F:site-specific DNA-methyltransferase (adenine-specific) activity"/>
    <property type="evidence" value="ECO:0007669"/>
    <property type="project" value="UniProtKB-EC"/>
</dbReference>
<dbReference type="GO" id="GO:0009307">
    <property type="term" value="P:DNA restriction-modification system"/>
    <property type="evidence" value="ECO:0007669"/>
    <property type="project" value="UniProtKB-KW"/>
</dbReference>
<evidence type="ECO:0000256" key="2">
    <source>
        <dbReference type="ARBA" id="ARBA00011900"/>
    </source>
</evidence>
<keyword evidence="8" id="KW-0175">Coiled coil</keyword>
<dbReference type="GO" id="GO:0008170">
    <property type="term" value="F:N-methyltransferase activity"/>
    <property type="evidence" value="ECO:0007669"/>
    <property type="project" value="InterPro"/>
</dbReference>
<dbReference type="KEGG" id="ksc:CD178_03502"/>